<accession>A0A0M4CZL5</accession>
<dbReference type="STRING" id="931089.CDES_13535"/>
<gene>
    <name evidence="5" type="ORF">CDES_13535</name>
</gene>
<keyword evidence="6" id="KW-1185">Reference proteome</keyword>
<reference evidence="5 6" key="1">
    <citation type="submission" date="2014-08" db="EMBL/GenBank/DDBJ databases">
        <title>Complete genome sequence of Corynebacterium deserti GIMN1.010 (=DSM 45689), isolated from desert sand in western China.</title>
        <authorList>
            <person name="Ruckert C."/>
            <person name="Albersmeier A."/>
            <person name="Kalinowski J."/>
        </authorList>
    </citation>
    <scope>NUCLEOTIDE SEQUENCE [LARGE SCALE GENOMIC DNA]</scope>
    <source>
        <strain evidence="5 6">GIMN1.010</strain>
    </source>
</reference>
<dbReference type="Pfam" id="PF00456">
    <property type="entry name" value="Transketolase_N"/>
    <property type="match status" value="1"/>
</dbReference>
<dbReference type="RefSeq" id="WP_053545908.1">
    <property type="nucleotide sequence ID" value="NZ_CP009220.1"/>
</dbReference>
<dbReference type="InterPro" id="IPR029061">
    <property type="entry name" value="THDP-binding"/>
</dbReference>
<evidence type="ECO:0000256" key="1">
    <source>
        <dbReference type="ARBA" id="ARBA00001964"/>
    </source>
</evidence>
<protein>
    <submittedName>
        <fullName evidence="5">Uncharacterized transketolase family protein y4mO</fullName>
    </submittedName>
</protein>
<proteinExistence type="inferred from homology"/>
<evidence type="ECO:0000313" key="6">
    <source>
        <dbReference type="Proteomes" id="UP000068067"/>
    </source>
</evidence>
<comment type="cofactor">
    <cofactor evidence="1">
        <name>thiamine diphosphate</name>
        <dbReference type="ChEBI" id="CHEBI:58937"/>
    </cofactor>
</comment>
<dbReference type="PATRIC" id="fig|931089.4.peg.2737"/>
<evidence type="ECO:0000259" key="4">
    <source>
        <dbReference type="Pfam" id="PF00456"/>
    </source>
</evidence>
<feature type="domain" description="Transketolase N-terminal" evidence="4">
    <location>
        <begin position="20"/>
        <end position="284"/>
    </location>
</feature>
<dbReference type="OrthoDB" id="9759664at2"/>
<dbReference type="GO" id="GO:0000287">
    <property type="term" value="F:magnesium ion binding"/>
    <property type="evidence" value="ECO:0007669"/>
    <property type="project" value="UniProtKB-ARBA"/>
</dbReference>
<dbReference type="KEGG" id="cdx:CDES_13535"/>
<sequence length="298" mass="32259">MTSTLPSTQSIDLRVSTIKEAAYNIRMGVLEQGEAQGEGYVGQGLGSADILAAVYKDQLRYKPEDPEWEDRDHFLLSIGHYALALYSALAEADVIPREELLTYAADDSRLPMSAMSTYTPGVEIAGGSLGHGLGLGVGRALGLRAQGRDDQKVFVLFSDGELDEGSTWEAAMAASHWKLGNLIAIVDMNGLQADGPTAEVLSNEPQEERWASFGWHTLRVNGNDPLALLEAFDAASETASATGQPHIIICDTTVGKGVPMLESREKLHFMKIATDEWSVCKKQLTEGYKADGIKNEDN</sequence>
<dbReference type="Proteomes" id="UP000068067">
    <property type="component" value="Chromosome"/>
</dbReference>
<dbReference type="AlphaFoldDB" id="A0A0M4CZL5"/>
<organism evidence="5 6">
    <name type="scientific">Corynebacterium deserti GIMN1.010</name>
    <dbReference type="NCBI Taxonomy" id="931089"/>
    <lineage>
        <taxon>Bacteria</taxon>
        <taxon>Bacillati</taxon>
        <taxon>Actinomycetota</taxon>
        <taxon>Actinomycetes</taxon>
        <taxon>Mycobacteriales</taxon>
        <taxon>Corynebacteriaceae</taxon>
        <taxon>Corynebacterium</taxon>
    </lineage>
</organism>
<evidence type="ECO:0000256" key="3">
    <source>
        <dbReference type="ARBA" id="ARBA00023052"/>
    </source>
</evidence>
<keyword evidence="3" id="KW-0786">Thiamine pyrophosphate</keyword>
<dbReference type="CDD" id="cd02012">
    <property type="entry name" value="TPP_TK"/>
    <property type="match status" value="1"/>
</dbReference>
<dbReference type="PANTHER" id="PTHR47514:SF1">
    <property type="entry name" value="TRANSKETOLASE N-TERMINAL SECTION-RELATED"/>
    <property type="match status" value="1"/>
</dbReference>
<dbReference type="EMBL" id="CP009220">
    <property type="protein sequence ID" value="ALC07037.1"/>
    <property type="molecule type" value="Genomic_DNA"/>
</dbReference>
<dbReference type="PANTHER" id="PTHR47514">
    <property type="entry name" value="TRANSKETOLASE N-TERMINAL SECTION-RELATED"/>
    <property type="match status" value="1"/>
</dbReference>
<dbReference type="SUPFAM" id="SSF52518">
    <property type="entry name" value="Thiamin diphosphate-binding fold (THDP-binding)"/>
    <property type="match status" value="1"/>
</dbReference>
<dbReference type="InterPro" id="IPR005474">
    <property type="entry name" value="Transketolase_N"/>
</dbReference>
<dbReference type="Gene3D" id="3.40.50.970">
    <property type="match status" value="1"/>
</dbReference>
<evidence type="ECO:0000313" key="5">
    <source>
        <dbReference type="EMBL" id="ALC07037.1"/>
    </source>
</evidence>
<name>A0A0M4CZL5_9CORY</name>
<evidence type="ECO:0000256" key="2">
    <source>
        <dbReference type="ARBA" id="ARBA00007131"/>
    </source>
</evidence>
<comment type="similarity">
    <text evidence="2">Belongs to the transketolase family.</text>
</comment>